<sequence length="216" mass="24445">MASFLYIVLRGMAIGVLISAPMGPIGMLCIQRTLNKGRWPAFFTGVGAALSDLIYCLLTGLCLSFITDFVETNQLLLQIIGSLVLAAFAFYLFRKNPARSLSTPSEQANTYWKDFVTGFLLTFSNPLILFFIIGLFARFNFLLPEFKYYHYISGYIAIFSGALLWWFTITFFVNKVRSHFNVRSLWLINRIIGGILLIMAIIGLIMGIKDYITVIQ</sequence>
<dbReference type="Pfam" id="PF01810">
    <property type="entry name" value="LysE"/>
    <property type="match status" value="1"/>
</dbReference>
<protein>
    <submittedName>
        <fullName evidence="7">LysE family translocator</fullName>
    </submittedName>
</protein>
<dbReference type="OrthoDB" id="7874789at2"/>
<dbReference type="GO" id="GO:0015171">
    <property type="term" value="F:amino acid transmembrane transporter activity"/>
    <property type="evidence" value="ECO:0007669"/>
    <property type="project" value="TreeGrafter"/>
</dbReference>
<feature type="transmembrane region" description="Helical" evidence="6">
    <location>
        <begin position="6"/>
        <end position="30"/>
    </location>
</feature>
<reference evidence="7 8" key="1">
    <citation type="submission" date="2019-02" db="EMBL/GenBank/DDBJ databases">
        <title>Isolation and identification of novel species under the genus Muribaculum.</title>
        <authorList>
            <person name="Miyake S."/>
            <person name="Ding Y."/>
            <person name="Low A."/>
            <person name="Soh M."/>
            <person name="Seedorf H."/>
        </authorList>
    </citation>
    <scope>NUCLEOTIDE SEQUENCE [LARGE SCALE GENOMIC DNA]</scope>
    <source>
        <strain evidence="7 8">TLL-A4</strain>
    </source>
</reference>
<dbReference type="Proteomes" id="UP000297031">
    <property type="component" value="Chromosome"/>
</dbReference>
<feature type="transmembrane region" description="Helical" evidence="6">
    <location>
        <begin position="115"/>
        <end position="136"/>
    </location>
</feature>
<dbReference type="PANTHER" id="PTHR30086:SF20">
    <property type="entry name" value="ARGININE EXPORTER PROTEIN ARGO-RELATED"/>
    <property type="match status" value="1"/>
</dbReference>
<gene>
    <name evidence="7" type="ORF">E7746_05125</name>
</gene>
<keyword evidence="4 6" id="KW-1133">Transmembrane helix</keyword>
<dbReference type="RefSeq" id="WP_136410066.1">
    <property type="nucleotide sequence ID" value="NZ_CP039393.1"/>
</dbReference>
<organism evidence="7 8">
    <name type="scientific">Muribaculum gordoncarteri</name>
    <dbReference type="NCBI Taxonomy" id="2530390"/>
    <lineage>
        <taxon>Bacteria</taxon>
        <taxon>Pseudomonadati</taxon>
        <taxon>Bacteroidota</taxon>
        <taxon>Bacteroidia</taxon>
        <taxon>Bacteroidales</taxon>
        <taxon>Muribaculaceae</taxon>
        <taxon>Muribaculum</taxon>
    </lineage>
</organism>
<dbReference type="GO" id="GO:0005886">
    <property type="term" value="C:plasma membrane"/>
    <property type="evidence" value="ECO:0007669"/>
    <property type="project" value="UniProtKB-SubCell"/>
</dbReference>
<keyword evidence="3 6" id="KW-0812">Transmembrane</keyword>
<dbReference type="InterPro" id="IPR001123">
    <property type="entry name" value="LeuE-type"/>
</dbReference>
<name>A0A4P7VJ88_9BACT</name>
<evidence type="ECO:0000313" key="8">
    <source>
        <dbReference type="Proteomes" id="UP000297031"/>
    </source>
</evidence>
<proteinExistence type="predicted"/>
<accession>A0A4P7VJ88</accession>
<dbReference type="EMBL" id="CP039393">
    <property type="protein sequence ID" value="QCD35316.1"/>
    <property type="molecule type" value="Genomic_DNA"/>
</dbReference>
<comment type="subcellular location">
    <subcellularLocation>
        <location evidence="1">Cell membrane</location>
        <topology evidence="1">Multi-pass membrane protein</topology>
    </subcellularLocation>
</comment>
<dbReference type="AlphaFoldDB" id="A0A4P7VJ88"/>
<evidence type="ECO:0000256" key="6">
    <source>
        <dbReference type="SAM" id="Phobius"/>
    </source>
</evidence>
<evidence type="ECO:0000256" key="3">
    <source>
        <dbReference type="ARBA" id="ARBA00022692"/>
    </source>
</evidence>
<dbReference type="PANTHER" id="PTHR30086">
    <property type="entry name" value="ARGININE EXPORTER PROTEIN ARGO"/>
    <property type="match status" value="1"/>
</dbReference>
<evidence type="ECO:0000256" key="5">
    <source>
        <dbReference type="ARBA" id="ARBA00023136"/>
    </source>
</evidence>
<feature type="transmembrane region" description="Helical" evidence="6">
    <location>
        <begin position="148"/>
        <end position="173"/>
    </location>
</feature>
<feature type="transmembrane region" description="Helical" evidence="6">
    <location>
        <begin position="42"/>
        <end position="69"/>
    </location>
</feature>
<dbReference type="KEGG" id="mgod:E7746_05125"/>
<evidence type="ECO:0000313" key="7">
    <source>
        <dbReference type="EMBL" id="QCD35316.1"/>
    </source>
</evidence>
<evidence type="ECO:0000256" key="1">
    <source>
        <dbReference type="ARBA" id="ARBA00004651"/>
    </source>
</evidence>
<evidence type="ECO:0000256" key="2">
    <source>
        <dbReference type="ARBA" id="ARBA00022475"/>
    </source>
</evidence>
<evidence type="ECO:0000256" key="4">
    <source>
        <dbReference type="ARBA" id="ARBA00022989"/>
    </source>
</evidence>
<keyword evidence="8" id="KW-1185">Reference proteome</keyword>
<keyword evidence="2" id="KW-1003">Cell membrane</keyword>
<keyword evidence="5 6" id="KW-0472">Membrane</keyword>
<feature type="transmembrane region" description="Helical" evidence="6">
    <location>
        <begin position="75"/>
        <end position="94"/>
    </location>
</feature>
<feature type="transmembrane region" description="Helical" evidence="6">
    <location>
        <begin position="185"/>
        <end position="208"/>
    </location>
</feature>